<gene>
    <name evidence="1" type="ORF">DPMN_026297</name>
</gene>
<reference evidence="1" key="2">
    <citation type="submission" date="2020-11" db="EMBL/GenBank/DDBJ databases">
        <authorList>
            <person name="McCartney M.A."/>
            <person name="Auch B."/>
            <person name="Kono T."/>
            <person name="Mallez S."/>
            <person name="Becker A."/>
            <person name="Gohl D.M."/>
            <person name="Silverstein K.A.T."/>
            <person name="Koren S."/>
            <person name="Bechman K.B."/>
            <person name="Herman A."/>
            <person name="Abrahante J.E."/>
            <person name="Garbe J."/>
        </authorList>
    </citation>
    <scope>NUCLEOTIDE SEQUENCE</scope>
    <source>
        <strain evidence="1">Duluth1</strain>
        <tissue evidence="1">Whole animal</tissue>
    </source>
</reference>
<comment type="caution">
    <text evidence="1">The sequence shown here is derived from an EMBL/GenBank/DDBJ whole genome shotgun (WGS) entry which is preliminary data.</text>
</comment>
<proteinExistence type="predicted"/>
<evidence type="ECO:0000313" key="1">
    <source>
        <dbReference type="EMBL" id="KAH3863314.1"/>
    </source>
</evidence>
<accession>A0A9D4LT61</accession>
<organism evidence="1 2">
    <name type="scientific">Dreissena polymorpha</name>
    <name type="common">Zebra mussel</name>
    <name type="synonym">Mytilus polymorpha</name>
    <dbReference type="NCBI Taxonomy" id="45954"/>
    <lineage>
        <taxon>Eukaryota</taxon>
        <taxon>Metazoa</taxon>
        <taxon>Spiralia</taxon>
        <taxon>Lophotrochozoa</taxon>
        <taxon>Mollusca</taxon>
        <taxon>Bivalvia</taxon>
        <taxon>Autobranchia</taxon>
        <taxon>Heteroconchia</taxon>
        <taxon>Euheterodonta</taxon>
        <taxon>Imparidentia</taxon>
        <taxon>Neoheterodontei</taxon>
        <taxon>Myida</taxon>
        <taxon>Dreissenoidea</taxon>
        <taxon>Dreissenidae</taxon>
        <taxon>Dreissena</taxon>
    </lineage>
</organism>
<dbReference type="EMBL" id="JAIWYP010000002">
    <property type="protein sequence ID" value="KAH3863314.1"/>
    <property type="molecule type" value="Genomic_DNA"/>
</dbReference>
<keyword evidence="2" id="KW-1185">Reference proteome</keyword>
<name>A0A9D4LT61_DREPO</name>
<reference evidence="1" key="1">
    <citation type="journal article" date="2019" name="bioRxiv">
        <title>The Genome of the Zebra Mussel, Dreissena polymorpha: A Resource for Invasive Species Research.</title>
        <authorList>
            <person name="McCartney M.A."/>
            <person name="Auch B."/>
            <person name="Kono T."/>
            <person name="Mallez S."/>
            <person name="Zhang Y."/>
            <person name="Obille A."/>
            <person name="Becker A."/>
            <person name="Abrahante J.E."/>
            <person name="Garbe J."/>
            <person name="Badalamenti J.P."/>
            <person name="Herman A."/>
            <person name="Mangelson H."/>
            <person name="Liachko I."/>
            <person name="Sullivan S."/>
            <person name="Sone E.D."/>
            <person name="Koren S."/>
            <person name="Silverstein K.A.T."/>
            <person name="Beckman K.B."/>
            <person name="Gohl D.M."/>
        </authorList>
    </citation>
    <scope>NUCLEOTIDE SEQUENCE</scope>
    <source>
        <strain evidence="1">Duluth1</strain>
        <tissue evidence="1">Whole animal</tissue>
    </source>
</reference>
<protein>
    <submittedName>
        <fullName evidence="1">Uncharacterized protein</fullName>
    </submittedName>
</protein>
<sequence>MEASTSAFNFVRSSFAEMPDPLNAFPFRRMSIDEFHDNRSIFIGLKFALPVGYVYVSWLNMDAQVSVYKCDDFVCHRYRGLTVMVFRNTSYS</sequence>
<dbReference type="Proteomes" id="UP000828390">
    <property type="component" value="Unassembled WGS sequence"/>
</dbReference>
<evidence type="ECO:0000313" key="2">
    <source>
        <dbReference type="Proteomes" id="UP000828390"/>
    </source>
</evidence>
<dbReference type="AlphaFoldDB" id="A0A9D4LT61"/>